<feature type="compositionally biased region" description="Basic residues" evidence="2">
    <location>
        <begin position="422"/>
        <end position="431"/>
    </location>
</feature>
<reference evidence="3" key="1">
    <citation type="submission" date="2020-09" db="EMBL/GenBank/DDBJ databases">
        <title>Genome-Enabled Discovery of Anthraquinone Biosynthesis in Senna tora.</title>
        <authorList>
            <person name="Kang S.-H."/>
            <person name="Pandey R.P."/>
            <person name="Lee C.-M."/>
            <person name="Sim J.-S."/>
            <person name="Jeong J.-T."/>
            <person name="Choi B.-S."/>
            <person name="Jung M."/>
            <person name="Ginzburg D."/>
            <person name="Zhao K."/>
            <person name="Won S.Y."/>
            <person name="Oh T.-J."/>
            <person name="Yu Y."/>
            <person name="Kim N.-H."/>
            <person name="Lee O.R."/>
            <person name="Lee T.-H."/>
            <person name="Bashyal P."/>
            <person name="Kim T.-S."/>
            <person name="Lee W.-H."/>
            <person name="Kawkins C."/>
            <person name="Kim C.-K."/>
            <person name="Kim J.S."/>
            <person name="Ahn B.O."/>
            <person name="Rhee S.Y."/>
            <person name="Sohng J.K."/>
        </authorList>
    </citation>
    <scope>NUCLEOTIDE SEQUENCE</scope>
    <source>
        <tissue evidence="3">Leaf</tissue>
    </source>
</reference>
<proteinExistence type="predicted"/>
<keyword evidence="1" id="KW-0175">Coiled coil</keyword>
<sequence>MEDRRTLRKGESSTLYDERSLRRDSEWPRLAQRGISKEAVRSEWPCLAQRGISKKVVRSEWPRLAQRGISKEAVRSEWPRLAQGGISKKAAQSKWPRLAQRGISKKAVWSECPRLAQRGITKAIRSKGESHVVVATEASNSSGEISPALGQGQLNGEGGFPGVASRSSGGPEVAPDEHAGLDVVVVETRSTLTSINDLRNIWELFFTSFEREISSALKTHNPDAPKQGLASWFYLQTQGRGKNMKRLIEPLSDAPKKWKRYFFFVVPREGRIPSWWFDSEGEALFPPKCIELNSENPRPNLGDCSDESLRTISALANLGPPKKLQSLLMTGENGSGKQNIARILASAKREEAKRGRASSMPSESSTGSRRMSDRSSKRKEAAVYKDPKSQGPLHPRKLVITEGGEKKRDREKSPEISSPAAKKSKTSHSSKKTALVDLSQTLPSPPSVVPPSAEKEISLLSYDAVVDYDTASLIRNRMSCSDDRSTFEKLVREHGPWALRDFLRKEMVRMCSTYAAFVKMEQKMVDWYKDRLREVSDTHEDCEKAINALTSERDKLKLEKETAVVSMELYRSKMSGFELDARNLKEQNKYMSERNDNVFEQNVKLTEELAAAVSARDKLVTDSKEHLDLLSKSQEEIDDLIRALEAAQDDHKFTVLGAKDSIDWAWNNCLDQVNLLNPDFPITFEGMNVYLTVVDGKLVSTTSPEEETNEKDAEEKEVIDVEKIDPSSPPEIPMSLANLFEEAPKDPSIAGTIPSDKRSPSKAPPAGSSVVVESSPLPNDPTNFLVLTSTIRLRTKAPGLSGMIISMATMPLFDLTRIS</sequence>
<keyword evidence="4" id="KW-1185">Reference proteome</keyword>
<feature type="compositionally biased region" description="Basic and acidic residues" evidence="2">
    <location>
        <begin position="403"/>
        <end position="414"/>
    </location>
</feature>
<dbReference type="EMBL" id="JAAIUW010000005">
    <property type="protein sequence ID" value="KAF7831741.1"/>
    <property type="molecule type" value="Genomic_DNA"/>
</dbReference>
<evidence type="ECO:0000256" key="1">
    <source>
        <dbReference type="SAM" id="Coils"/>
    </source>
</evidence>
<name>A0A834WSF5_9FABA</name>
<comment type="caution">
    <text evidence="3">The sequence shown here is derived from an EMBL/GenBank/DDBJ whole genome shotgun (WGS) entry which is preliminary data.</text>
</comment>
<accession>A0A834WSF5</accession>
<evidence type="ECO:0000313" key="4">
    <source>
        <dbReference type="Proteomes" id="UP000634136"/>
    </source>
</evidence>
<feature type="coiled-coil region" evidence="1">
    <location>
        <begin position="532"/>
        <end position="587"/>
    </location>
</feature>
<organism evidence="3 4">
    <name type="scientific">Senna tora</name>
    <dbReference type="NCBI Taxonomy" id="362788"/>
    <lineage>
        <taxon>Eukaryota</taxon>
        <taxon>Viridiplantae</taxon>
        <taxon>Streptophyta</taxon>
        <taxon>Embryophyta</taxon>
        <taxon>Tracheophyta</taxon>
        <taxon>Spermatophyta</taxon>
        <taxon>Magnoliopsida</taxon>
        <taxon>eudicotyledons</taxon>
        <taxon>Gunneridae</taxon>
        <taxon>Pentapetalae</taxon>
        <taxon>rosids</taxon>
        <taxon>fabids</taxon>
        <taxon>Fabales</taxon>
        <taxon>Fabaceae</taxon>
        <taxon>Caesalpinioideae</taxon>
        <taxon>Cassia clade</taxon>
        <taxon>Senna</taxon>
    </lineage>
</organism>
<gene>
    <name evidence="3" type="ORF">G2W53_014074</name>
</gene>
<dbReference type="AlphaFoldDB" id="A0A834WSF5"/>
<evidence type="ECO:0000256" key="2">
    <source>
        <dbReference type="SAM" id="MobiDB-lite"/>
    </source>
</evidence>
<feature type="region of interest" description="Disordered" evidence="2">
    <location>
        <begin position="347"/>
        <end position="452"/>
    </location>
</feature>
<feature type="region of interest" description="Disordered" evidence="2">
    <location>
        <begin position="745"/>
        <end position="775"/>
    </location>
</feature>
<protein>
    <submittedName>
        <fullName evidence="3">Uncharacterized protein</fullName>
    </submittedName>
</protein>
<evidence type="ECO:0000313" key="3">
    <source>
        <dbReference type="EMBL" id="KAF7831741.1"/>
    </source>
</evidence>
<dbReference type="Proteomes" id="UP000634136">
    <property type="component" value="Unassembled WGS sequence"/>
</dbReference>
<feature type="compositionally biased region" description="Basic and acidic residues" evidence="2">
    <location>
        <begin position="370"/>
        <end position="388"/>
    </location>
</feature>